<keyword evidence="1" id="KW-0805">Transcription regulation</keyword>
<dbReference type="Gene3D" id="1.10.10.10">
    <property type="entry name" value="Winged helix-like DNA-binding domain superfamily/Winged helix DNA-binding domain"/>
    <property type="match status" value="1"/>
</dbReference>
<evidence type="ECO:0000256" key="3">
    <source>
        <dbReference type="ARBA" id="ARBA00023163"/>
    </source>
</evidence>
<keyword evidence="3" id="KW-0804">Transcription</keyword>
<sequence length="188" mass="21178">MLAAIVVSSVFWKQVRIESVRSQMQNGPDPKRREPPMKWDDLSAQPCSISRALAVIGDRWTLMILRDCFLGVRRFELFQKRLGVSRTIVTDRLRTLVEAGVLRRVPYQDHPVRHEYRLTEKGLDLHPVVMAIAHFGDIHYAGAEGPPVLRRHKGCGCDFHPVQVCSECGEPVSARQVEARAGAGFPTP</sequence>
<dbReference type="Proteomes" id="UP000217311">
    <property type="component" value="Chromosome"/>
</dbReference>
<dbReference type="PANTHER" id="PTHR33204">
    <property type="entry name" value="TRANSCRIPTIONAL REGULATOR, MARR FAMILY"/>
    <property type="match status" value="1"/>
</dbReference>
<dbReference type="InterPro" id="IPR002577">
    <property type="entry name" value="HTH_HxlR"/>
</dbReference>
<dbReference type="EMBL" id="CP023315">
    <property type="protein sequence ID" value="ATC34551.1"/>
    <property type="molecule type" value="Genomic_DNA"/>
</dbReference>
<gene>
    <name evidence="5" type="ORF">CA606_11865</name>
</gene>
<evidence type="ECO:0000313" key="6">
    <source>
        <dbReference type="Proteomes" id="UP000217311"/>
    </source>
</evidence>
<evidence type="ECO:0000256" key="1">
    <source>
        <dbReference type="ARBA" id="ARBA00023015"/>
    </source>
</evidence>
<dbReference type="Pfam" id="PF01638">
    <property type="entry name" value="HxlR"/>
    <property type="match status" value="1"/>
</dbReference>
<feature type="domain" description="HTH hxlR-type" evidence="4">
    <location>
        <begin position="47"/>
        <end position="144"/>
    </location>
</feature>
<keyword evidence="2" id="KW-0238">DNA-binding</keyword>
<name>A0A290MRB6_CAUVI</name>
<organism evidence="5 6">
    <name type="scientific">Caulobacter vibrioides</name>
    <name type="common">Caulobacter crescentus</name>
    <dbReference type="NCBI Taxonomy" id="155892"/>
    <lineage>
        <taxon>Bacteria</taxon>
        <taxon>Pseudomonadati</taxon>
        <taxon>Pseudomonadota</taxon>
        <taxon>Alphaproteobacteria</taxon>
        <taxon>Caulobacterales</taxon>
        <taxon>Caulobacteraceae</taxon>
        <taxon>Caulobacter</taxon>
    </lineage>
</organism>
<protein>
    <submittedName>
        <fullName evidence="5">Transcriptional regulator</fullName>
    </submittedName>
</protein>
<evidence type="ECO:0000256" key="2">
    <source>
        <dbReference type="ARBA" id="ARBA00023125"/>
    </source>
</evidence>
<dbReference type="PANTHER" id="PTHR33204:SF36">
    <property type="entry name" value="TRANSCRIPTIONAL REGULATORY PROTEIN"/>
    <property type="match status" value="1"/>
</dbReference>
<dbReference type="AlphaFoldDB" id="A0A290MRB6"/>
<dbReference type="PROSITE" id="PS51118">
    <property type="entry name" value="HTH_HXLR"/>
    <property type="match status" value="1"/>
</dbReference>
<accession>A0A290MRB6</accession>
<proteinExistence type="predicted"/>
<evidence type="ECO:0000259" key="4">
    <source>
        <dbReference type="PROSITE" id="PS51118"/>
    </source>
</evidence>
<dbReference type="InterPro" id="IPR036390">
    <property type="entry name" value="WH_DNA-bd_sf"/>
</dbReference>
<dbReference type="SUPFAM" id="SSF46785">
    <property type="entry name" value="Winged helix' DNA-binding domain"/>
    <property type="match status" value="1"/>
</dbReference>
<dbReference type="GO" id="GO:0003677">
    <property type="term" value="F:DNA binding"/>
    <property type="evidence" value="ECO:0007669"/>
    <property type="project" value="UniProtKB-KW"/>
</dbReference>
<reference evidence="6" key="1">
    <citation type="submission" date="2017-09" db="EMBL/GenBank/DDBJ databases">
        <title>Genome evolution observed in wild isolates of Caulobacter crescentus.</title>
        <authorList>
            <person name="Ely B."/>
            <person name="Wilson K."/>
            <person name="Scott D."/>
        </authorList>
    </citation>
    <scope>NUCLEOTIDE SEQUENCE [LARGE SCALE GENOMIC DNA]</scope>
    <source>
        <strain evidence="6">CB13b1a</strain>
    </source>
</reference>
<evidence type="ECO:0000313" key="5">
    <source>
        <dbReference type="EMBL" id="ATC34551.1"/>
    </source>
</evidence>
<dbReference type="InterPro" id="IPR036388">
    <property type="entry name" value="WH-like_DNA-bd_sf"/>
</dbReference>